<evidence type="ECO:0000313" key="1">
    <source>
        <dbReference type="EMBL" id="MDT3426111.1"/>
    </source>
</evidence>
<accession>A0ABU3H5X6</accession>
<evidence type="ECO:0008006" key="3">
    <source>
        <dbReference type="Google" id="ProtNLM"/>
    </source>
</evidence>
<proteinExistence type="predicted"/>
<organism evidence="1 2">
    <name type="scientific">Paenibacillus forsythiae</name>
    <dbReference type="NCBI Taxonomy" id="365616"/>
    <lineage>
        <taxon>Bacteria</taxon>
        <taxon>Bacillati</taxon>
        <taxon>Bacillota</taxon>
        <taxon>Bacilli</taxon>
        <taxon>Bacillales</taxon>
        <taxon>Paenibacillaceae</taxon>
        <taxon>Paenibacillus</taxon>
    </lineage>
</organism>
<reference evidence="1 2" key="1">
    <citation type="submission" date="2023-07" db="EMBL/GenBank/DDBJ databases">
        <title>Genomic Encyclopedia of Type Strains, Phase IV (KMG-IV): sequencing the most valuable type-strain genomes for metagenomic binning, comparative biology and taxonomic classification.</title>
        <authorList>
            <person name="Goeker M."/>
        </authorList>
    </citation>
    <scope>NUCLEOTIDE SEQUENCE [LARGE SCALE GENOMIC DNA]</scope>
    <source>
        <strain evidence="1 2">T98</strain>
    </source>
</reference>
<keyword evidence="2" id="KW-1185">Reference proteome</keyword>
<comment type="caution">
    <text evidence="1">The sequence shown here is derived from an EMBL/GenBank/DDBJ whole genome shotgun (WGS) entry which is preliminary data.</text>
</comment>
<dbReference type="Proteomes" id="UP001248709">
    <property type="component" value="Unassembled WGS sequence"/>
</dbReference>
<gene>
    <name evidence="1" type="ORF">J2Z22_001631</name>
</gene>
<sequence length="82" mass="9260">MQVIQKLTVLSNPNRFFEVGTEIDGHEVIAIRQVGSESESHVHSEYFVEDENGDLITSIENAPVIVDWKTIAEHDDPPETQK</sequence>
<dbReference type="EMBL" id="JAUSUY010000005">
    <property type="protein sequence ID" value="MDT3426111.1"/>
    <property type="molecule type" value="Genomic_DNA"/>
</dbReference>
<name>A0ABU3H5X6_9BACL</name>
<evidence type="ECO:0000313" key="2">
    <source>
        <dbReference type="Proteomes" id="UP001248709"/>
    </source>
</evidence>
<dbReference type="RefSeq" id="WP_025701204.1">
    <property type="nucleotide sequence ID" value="NZ_JAUSUY010000005.1"/>
</dbReference>
<protein>
    <recommendedName>
        <fullName evidence="3">DUF1292 domain-containing protein</fullName>
    </recommendedName>
</protein>